<evidence type="ECO:0000259" key="3">
    <source>
        <dbReference type="PROSITE" id="PS51747"/>
    </source>
</evidence>
<comment type="similarity">
    <text evidence="2">Belongs to the cytidine and deoxycytidylate deaminase family. ADAT3 subfamily.</text>
</comment>
<evidence type="ECO:0000256" key="2">
    <source>
        <dbReference type="ARBA" id="ARBA00038160"/>
    </source>
</evidence>
<evidence type="ECO:0000256" key="1">
    <source>
        <dbReference type="ARBA" id="ARBA00022694"/>
    </source>
</evidence>
<proteinExistence type="inferred from homology"/>
<dbReference type="GO" id="GO:0005634">
    <property type="term" value="C:nucleus"/>
    <property type="evidence" value="ECO:0007669"/>
    <property type="project" value="TreeGrafter"/>
</dbReference>
<dbReference type="InterPro" id="IPR016193">
    <property type="entry name" value="Cytidine_deaminase-like"/>
</dbReference>
<dbReference type="KEGG" id="zmk:HG535_0E03720"/>
<keyword evidence="5" id="KW-1185">Reference proteome</keyword>
<evidence type="ECO:0000313" key="5">
    <source>
        <dbReference type="Proteomes" id="UP000509704"/>
    </source>
</evidence>
<dbReference type="PROSITE" id="PS51747">
    <property type="entry name" value="CYT_DCMP_DEAMINASES_2"/>
    <property type="match status" value="1"/>
</dbReference>
<dbReference type="PANTHER" id="PTHR11079:SF156">
    <property type="entry name" value="INACTIVE TRNA-SPECIFIC ADENOSINE DEAMINASE-LIKE PROTEIN 3-RELATED"/>
    <property type="match status" value="1"/>
</dbReference>
<dbReference type="GO" id="GO:0052717">
    <property type="term" value="F:tRNA-specific adenosine-34 deaminase activity"/>
    <property type="evidence" value="ECO:0007669"/>
    <property type="project" value="TreeGrafter"/>
</dbReference>
<dbReference type="CDD" id="cd01285">
    <property type="entry name" value="nucleoside_deaminase"/>
    <property type="match status" value="1"/>
</dbReference>
<dbReference type="Pfam" id="PF00383">
    <property type="entry name" value="dCMP_cyt_deam_1"/>
    <property type="match status" value="1"/>
</dbReference>
<gene>
    <name evidence="4" type="ORF">HG535_0E03720</name>
</gene>
<accession>A0A7H9B3P6</accession>
<dbReference type="Gene3D" id="3.40.140.10">
    <property type="entry name" value="Cytidine Deaminase, domain 2"/>
    <property type="match status" value="1"/>
</dbReference>
<sequence length="328" mass="37298">MVKKALNPLKIDFKKCIVEDCLLQIRNEKNLEEPELINVWTIQINAKDSKLLIDFIRSKILDEDGIFLNHIKRIRKVEGPKKMLEVVLCSTEFAQDEAACMSLLTNCGFNYQNLSCENLIPKQGAPTKELAIEWSELYWPLNWCGNPNDQILNEYTFDIDFIREKLAQITSISQEEAKKGNKVPVVTAFVNPCDAEHPIVSTDQRSEVNDLVLDHSIMIGIRKVAEDTKLKESQLTDSTIGTDSTYLCLNFDVYTTHEPCSMCSMALIHSRVKRCIFIRPMSKTGTLRADSGDGYCMHCNNSLNSKFEVFQWIGNDFAPIEIESNLCA</sequence>
<dbReference type="RefSeq" id="XP_037145015.1">
    <property type="nucleotide sequence ID" value="XM_037289120.1"/>
</dbReference>
<organism evidence="4 5">
    <name type="scientific">Zygotorulaspora mrakii</name>
    <name type="common">Zygosaccharomyces mrakii</name>
    <dbReference type="NCBI Taxonomy" id="42260"/>
    <lineage>
        <taxon>Eukaryota</taxon>
        <taxon>Fungi</taxon>
        <taxon>Dikarya</taxon>
        <taxon>Ascomycota</taxon>
        <taxon>Saccharomycotina</taxon>
        <taxon>Saccharomycetes</taxon>
        <taxon>Saccharomycetales</taxon>
        <taxon>Saccharomycetaceae</taxon>
        <taxon>Zygotorulaspora</taxon>
    </lineage>
</organism>
<dbReference type="AlphaFoldDB" id="A0A7H9B3P6"/>
<dbReference type="EMBL" id="CP058608">
    <property type="protein sequence ID" value="QLG73288.1"/>
    <property type="molecule type" value="Genomic_DNA"/>
</dbReference>
<dbReference type="OrthoDB" id="3180714at2759"/>
<protein>
    <recommendedName>
        <fullName evidence="3">CMP/dCMP-type deaminase domain-containing protein</fullName>
    </recommendedName>
</protein>
<reference evidence="4 5" key="1">
    <citation type="submission" date="2020-07" db="EMBL/GenBank/DDBJ databases">
        <title>The yeast mating-type switching endonuclease HO is a domesticated member of an unorthodox homing genetic element family.</title>
        <authorList>
            <person name="Coughlan A.Y."/>
            <person name="Lombardi L."/>
            <person name="Braun-Galleani S."/>
            <person name="Martos A.R."/>
            <person name="Galeote V."/>
            <person name="Bigey F."/>
            <person name="Dequin S."/>
            <person name="Byrne K.P."/>
            <person name="Wolfe K.H."/>
        </authorList>
    </citation>
    <scope>NUCLEOTIDE SEQUENCE [LARGE SCALE GENOMIC DNA]</scope>
    <source>
        <strain evidence="4 5">NRRL Y-6702</strain>
    </source>
</reference>
<keyword evidence="1" id="KW-0819">tRNA processing</keyword>
<dbReference type="InterPro" id="IPR002125">
    <property type="entry name" value="CMP_dCMP_dom"/>
</dbReference>
<evidence type="ECO:0000313" key="4">
    <source>
        <dbReference type="EMBL" id="QLG73288.1"/>
    </source>
</evidence>
<dbReference type="SUPFAM" id="SSF53927">
    <property type="entry name" value="Cytidine deaminase-like"/>
    <property type="match status" value="1"/>
</dbReference>
<dbReference type="GeneID" id="59237030"/>
<dbReference type="GO" id="GO:0005737">
    <property type="term" value="C:cytoplasm"/>
    <property type="evidence" value="ECO:0007669"/>
    <property type="project" value="TreeGrafter"/>
</dbReference>
<dbReference type="Proteomes" id="UP000509704">
    <property type="component" value="Chromosome 5"/>
</dbReference>
<name>A0A7H9B3P6_ZYGMR</name>
<dbReference type="PANTHER" id="PTHR11079">
    <property type="entry name" value="CYTOSINE DEAMINASE FAMILY MEMBER"/>
    <property type="match status" value="1"/>
</dbReference>
<dbReference type="GO" id="GO:0008033">
    <property type="term" value="P:tRNA processing"/>
    <property type="evidence" value="ECO:0007669"/>
    <property type="project" value="UniProtKB-KW"/>
</dbReference>
<feature type="domain" description="CMP/dCMP-type deaminase" evidence="3">
    <location>
        <begin position="164"/>
        <end position="310"/>
    </location>
</feature>